<comment type="caution">
    <text evidence="2">The sequence shown here is derived from an EMBL/GenBank/DDBJ whole genome shotgun (WGS) entry which is preliminary data.</text>
</comment>
<dbReference type="Proteomes" id="UP000747110">
    <property type="component" value="Unassembled WGS sequence"/>
</dbReference>
<gene>
    <name evidence="2" type="ORF">Vretifemale_17898</name>
    <name evidence="3" type="ORF">Vretimale_16373</name>
</gene>
<dbReference type="Pfam" id="PF01808">
    <property type="entry name" value="AICARFT_IMPCHas"/>
    <property type="match status" value="1"/>
</dbReference>
<dbReference type="GO" id="GO:0006189">
    <property type="term" value="P:'de novo' IMP biosynthetic process"/>
    <property type="evidence" value="ECO:0007669"/>
    <property type="project" value="TreeGrafter"/>
</dbReference>
<dbReference type="PRINTS" id="PR01217">
    <property type="entry name" value="PRICHEXTENSN"/>
</dbReference>
<protein>
    <submittedName>
        <fullName evidence="2">Uncharacterized protein</fullName>
    </submittedName>
</protein>
<feature type="region of interest" description="Disordered" evidence="1">
    <location>
        <begin position="221"/>
        <end position="248"/>
    </location>
</feature>
<keyword evidence="4" id="KW-1185">Reference proteome</keyword>
<dbReference type="PANTHER" id="PTHR11692">
    <property type="entry name" value="BIFUNCTIONAL PURINE BIOSYNTHESIS PROTEIN PURH"/>
    <property type="match status" value="1"/>
</dbReference>
<dbReference type="EMBL" id="BNCP01000055">
    <property type="protein sequence ID" value="GIL90213.1"/>
    <property type="molecule type" value="Genomic_DNA"/>
</dbReference>
<accession>A0A8J4FV21</accession>
<dbReference type="GO" id="GO:0003937">
    <property type="term" value="F:IMP cyclohydrolase activity"/>
    <property type="evidence" value="ECO:0007669"/>
    <property type="project" value="InterPro"/>
</dbReference>
<feature type="region of interest" description="Disordered" evidence="1">
    <location>
        <begin position="1"/>
        <end position="73"/>
    </location>
</feature>
<evidence type="ECO:0000313" key="2">
    <source>
        <dbReference type="EMBL" id="GIL90213.1"/>
    </source>
</evidence>
<feature type="compositionally biased region" description="Polar residues" evidence="1">
    <location>
        <begin position="231"/>
        <end position="248"/>
    </location>
</feature>
<dbReference type="SUPFAM" id="SSF53927">
    <property type="entry name" value="Cytidine deaminase-like"/>
    <property type="match status" value="1"/>
</dbReference>
<dbReference type="Proteomes" id="UP000722791">
    <property type="component" value="Unassembled WGS sequence"/>
</dbReference>
<dbReference type="InterPro" id="IPR002695">
    <property type="entry name" value="PurH-like"/>
</dbReference>
<sequence length="272" mass="29310">MEWHYVLHTGARSQPPSPDPPCQPAPCRLPQSATFPPPPPPPRPPPPSPPPSRPPPPRPPSPPPFPSALGRPHLPWDEPTCAIVKHTNSCSIAFHSNLRGPISDFRAVTHVKPNATTVAQDGRLLGMGLGQPNRVDSVRIAIEKAGAEGSVLTSDAGECNAERQSYELQKGVRWIGRWIAANSSSSSSRSCSSHSQLLPPVPCNPWHQSPPPVARCNLPRWQRLEGGGGSRSPTAPHTYATQDDSSSVRASWCTAAPEPWCTRCPRWQVGTA</sequence>
<proteinExistence type="predicted"/>
<organism evidence="2 4">
    <name type="scientific">Volvox reticuliferus</name>
    <dbReference type="NCBI Taxonomy" id="1737510"/>
    <lineage>
        <taxon>Eukaryota</taxon>
        <taxon>Viridiplantae</taxon>
        <taxon>Chlorophyta</taxon>
        <taxon>core chlorophytes</taxon>
        <taxon>Chlorophyceae</taxon>
        <taxon>CS clade</taxon>
        <taxon>Chlamydomonadales</taxon>
        <taxon>Volvocaceae</taxon>
        <taxon>Volvox</taxon>
    </lineage>
</organism>
<dbReference type="GO" id="GO:0005829">
    <property type="term" value="C:cytosol"/>
    <property type="evidence" value="ECO:0007669"/>
    <property type="project" value="TreeGrafter"/>
</dbReference>
<dbReference type="InterPro" id="IPR016193">
    <property type="entry name" value="Cytidine_deaminase-like"/>
</dbReference>
<evidence type="ECO:0000256" key="1">
    <source>
        <dbReference type="SAM" id="MobiDB-lite"/>
    </source>
</evidence>
<dbReference type="EMBL" id="BNCQ01000047">
    <property type="protein sequence ID" value="GIM13192.1"/>
    <property type="molecule type" value="Genomic_DNA"/>
</dbReference>
<dbReference type="InterPro" id="IPR024051">
    <property type="entry name" value="AICAR_Tfase_dup_dom_sf"/>
</dbReference>
<dbReference type="GO" id="GO:0004643">
    <property type="term" value="F:phosphoribosylaminoimidazolecarboxamide formyltransferase activity"/>
    <property type="evidence" value="ECO:0007669"/>
    <property type="project" value="InterPro"/>
</dbReference>
<dbReference type="Gene3D" id="3.40.140.20">
    <property type="match status" value="1"/>
</dbReference>
<dbReference type="PANTHER" id="PTHR11692:SF0">
    <property type="entry name" value="BIFUNCTIONAL PURINE BIOSYNTHESIS PROTEIN ATIC"/>
    <property type="match status" value="1"/>
</dbReference>
<evidence type="ECO:0000313" key="4">
    <source>
        <dbReference type="Proteomes" id="UP000747110"/>
    </source>
</evidence>
<feature type="compositionally biased region" description="Pro residues" evidence="1">
    <location>
        <begin position="15"/>
        <end position="24"/>
    </location>
</feature>
<name>A0A8J4FV21_9CHLO</name>
<dbReference type="AlphaFoldDB" id="A0A8J4FV21"/>
<evidence type="ECO:0000313" key="3">
    <source>
        <dbReference type="EMBL" id="GIM13192.1"/>
    </source>
</evidence>
<feature type="compositionally biased region" description="Pro residues" evidence="1">
    <location>
        <begin position="35"/>
        <end position="66"/>
    </location>
</feature>
<reference evidence="2" key="1">
    <citation type="journal article" date="2021" name="Proc. Natl. Acad. Sci. U.S.A.">
        <title>Three genomes in the algal genus Volvox reveal the fate of a haploid sex-determining region after a transition to homothallism.</title>
        <authorList>
            <person name="Yamamoto K."/>
            <person name="Hamaji T."/>
            <person name="Kawai-Toyooka H."/>
            <person name="Matsuzaki R."/>
            <person name="Takahashi F."/>
            <person name="Nishimura Y."/>
            <person name="Kawachi M."/>
            <person name="Noguchi H."/>
            <person name="Minakuchi Y."/>
            <person name="Umen J.G."/>
            <person name="Toyoda A."/>
            <person name="Nozaki H."/>
        </authorList>
    </citation>
    <scope>NUCLEOTIDE SEQUENCE</scope>
    <source>
        <strain evidence="3">NIES-3785</strain>
        <strain evidence="2">NIES-3786</strain>
    </source>
</reference>